<keyword evidence="2" id="KW-1133">Transmembrane helix</keyword>
<keyword evidence="2" id="KW-0472">Membrane</keyword>
<evidence type="ECO:0000256" key="1">
    <source>
        <dbReference type="ARBA" id="ARBA00022481"/>
    </source>
</evidence>
<dbReference type="Pfam" id="PF16732">
    <property type="entry name" value="ComP_DUS"/>
    <property type="match status" value="1"/>
</dbReference>
<name>Q2S9U7_HAHCH</name>
<keyword evidence="4" id="KW-1185">Reference proteome</keyword>
<keyword evidence="2" id="KW-0812">Transmembrane</keyword>
<dbReference type="InterPro" id="IPR031982">
    <property type="entry name" value="PilE-like"/>
</dbReference>
<dbReference type="HOGENOM" id="CLU_091705_6_1_6"/>
<dbReference type="InterPro" id="IPR000983">
    <property type="entry name" value="Bac_GSPG_pilin"/>
</dbReference>
<dbReference type="GO" id="GO:0015627">
    <property type="term" value="C:type II protein secretion system complex"/>
    <property type="evidence" value="ECO:0007669"/>
    <property type="project" value="InterPro"/>
</dbReference>
<dbReference type="PROSITE" id="PS00409">
    <property type="entry name" value="PROKAR_NTER_METHYL"/>
    <property type="match status" value="1"/>
</dbReference>
<keyword evidence="1" id="KW-0488">Methylation</keyword>
<reference evidence="3 4" key="1">
    <citation type="journal article" date="2005" name="Nucleic Acids Res.">
        <title>Genomic blueprint of Hahella chejuensis, a marine microbe producing an algicidal agent.</title>
        <authorList>
            <person name="Jeong H."/>
            <person name="Yim J.H."/>
            <person name="Lee C."/>
            <person name="Choi S.-H."/>
            <person name="Park Y.K."/>
            <person name="Yoon S.H."/>
            <person name="Hur C.-G."/>
            <person name="Kang H.-Y."/>
            <person name="Kim D."/>
            <person name="Lee H.H."/>
            <person name="Park K.H."/>
            <person name="Park S.-H."/>
            <person name="Park H.-S."/>
            <person name="Lee H.K."/>
            <person name="Oh T.K."/>
            <person name="Kim J.F."/>
        </authorList>
    </citation>
    <scope>NUCLEOTIDE SEQUENCE [LARGE SCALE GENOMIC DNA]</scope>
    <source>
        <strain evidence="3 4">KCTC 2396</strain>
    </source>
</reference>
<dbReference type="KEGG" id="hch:HCH_05926"/>
<proteinExistence type="predicted"/>
<organism evidence="3 4">
    <name type="scientific">Hahella chejuensis (strain KCTC 2396)</name>
    <dbReference type="NCBI Taxonomy" id="349521"/>
    <lineage>
        <taxon>Bacteria</taxon>
        <taxon>Pseudomonadati</taxon>
        <taxon>Pseudomonadota</taxon>
        <taxon>Gammaproteobacteria</taxon>
        <taxon>Oceanospirillales</taxon>
        <taxon>Hahellaceae</taxon>
        <taxon>Hahella</taxon>
    </lineage>
</organism>
<accession>Q2S9U7</accession>
<dbReference type="STRING" id="349521.HCH_05926"/>
<evidence type="ECO:0000313" key="3">
    <source>
        <dbReference type="EMBL" id="ABC32577.1"/>
    </source>
</evidence>
<gene>
    <name evidence="3" type="ordered locus">HCH_05926</name>
</gene>
<dbReference type="GO" id="GO:0043683">
    <property type="term" value="P:type IV pilus assembly"/>
    <property type="evidence" value="ECO:0007669"/>
    <property type="project" value="InterPro"/>
</dbReference>
<dbReference type="PRINTS" id="PR00813">
    <property type="entry name" value="BCTERIALGSPG"/>
</dbReference>
<dbReference type="Pfam" id="PF07963">
    <property type="entry name" value="N_methyl"/>
    <property type="match status" value="1"/>
</dbReference>
<dbReference type="GO" id="GO:0015628">
    <property type="term" value="P:protein secretion by the type II secretion system"/>
    <property type="evidence" value="ECO:0007669"/>
    <property type="project" value="InterPro"/>
</dbReference>
<dbReference type="Proteomes" id="UP000000238">
    <property type="component" value="Chromosome"/>
</dbReference>
<protein>
    <submittedName>
        <fullName evidence="3">Tfp pilus assembly protein PilE</fullName>
    </submittedName>
</protein>
<dbReference type="Gene3D" id="3.30.700.10">
    <property type="entry name" value="Glycoprotein, Type 4 Pilin"/>
    <property type="match status" value="1"/>
</dbReference>
<dbReference type="EMBL" id="CP000155">
    <property type="protein sequence ID" value="ABC32577.1"/>
    <property type="molecule type" value="Genomic_DNA"/>
</dbReference>
<dbReference type="PANTHER" id="PTHR30093">
    <property type="entry name" value="GENERAL SECRETION PATHWAY PROTEIN G"/>
    <property type="match status" value="1"/>
</dbReference>
<dbReference type="PANTHER" id="PTHR30093:SF47">
    <property type="entry name" value="TYPE IV PILUS NON-CORE MINOR PILIN PILE"/>
    <property type="match status" value="1"/>
</dbReference>
<evidence type="ECO:0000313" key="4">
    <source>
        <dbReference type="Proteomes" id="UP000000238"/>
    </source>
</evidence>
<sequence length="144" mass="15235">MQMKLNNKGFTLVELLIVVAILGVIAAFAYPSYQESVAKSRRADAQGALIGLSSALERFYSEGFTYGGAAEGSKNTGAPLPALYPSQAPLDSGTKYYNLRITASTTNSFTIQAQPIGAMVGDRCGNLQLTSTGVRTAGEGDCWR</sequence>
<dbReference type="SUPFAM" id="SSF54523">
    <property type="entry name" value="Pili subunits"/>
    <property type="match status" value="1"/>
</dbReference>
<dbReference type="NCBIfam" id="TIGR02532">
    <property type="entry name" value="IV_pilin_GFxxxE"/>
    <property type="match status" value="1"/>
</dbReference>
<dbReference type="InterPro" id="IPR045584">
    <property type="entry name" value="Pilin-like"/>
</dbReference>
<dbReference type="InterPro" id="IPR012902">
    <property type="entry name" value="N_methyl_site"/>
</dbReference>
<dbReference type="eggNOG" id="COG4968">
    <property type="taxonomic scope" value="Bacteria"/>
</dbReference>
<evidence type="ECO:0000256" key="2">
    <source>
        <dbReference type="SAM" id="Phobius"/>
    </source>
</evidence>
<dbReference type="RefSeq" id="WP_011399635.1">
    <property type="nucleotide sequence ID" value="NC_007645.1"/>
</dbReference>
<feature type="transmembrane region" description="Helical" evidence="2">
    <location>
        <begin position="12"/>
        <end position="33"/>
    </location>
</feature>
<dbReference type="AlphaFoldDB" id="Q2S9U7"/>